<dbReference type="SUPFAM" id="SSF48371">
    <property type="entry name" value="ARM repeat"/>
    <property type="match status" value="1"/>
</dbReference>
<comment type="subcellular location">
    <subcellularLocation>
        <location evidence="1">Nucleus</location>
        <location evidence="1">Nucleolus</location>
    </subcellularLocation>
</comment>
<feature type="domain" description="SDA1 N-terminal" evidence="3">
    <location>
        <begin position="109"/>
        <end position="316"/>
    </location>
</feature>
<feature type="region of interest" description="Disordered" evidence="2">
    <location>
        <begin position="392"/>
        <end position="424"/>
    </location>
</feature>
<reference evidence="4" key="1">
    <citation type="submission" date="2022-04" db="EMBL/GenBank/DDBJ databases">
        <title>A functionally conserved STORR gene fusion in Papaver species that diverged 16.8 million years ago.</title>
        <authorList>
            <person name="Catania T."/>
        </authorList>
    </citation>
    <scope>NUCLEOTIDE SEQUENCE</scope>
    <source>
        <strain evidence="4">S-188037</strain>
    </source>
</reference>
<dbReference type="AlphaFoldDB" id="A0AAD4RW28"/>
<dbReference type="GO" id="GO:0005730">
    <property type="term" value="C:nucleolus"/>
    <property type="evidence" value="ECO:0007669"/>
    <property type="project" value="UniProtKB-SubCell"/>
</dbReference>
<comment type="similarity">
    <text evidence="1">Belongs to the SDA1 family.</text>
</comment>
<dbReference type="GO" id="GO:0015031">
    <property type="term" value="P:protein transport"/>
    <property type="evidence" value="ECO:0007669"/>
    <property type="project" value="UniProtKB-KW"/>
</dbReference>
<evidence type="ECO:0000256" key="1">
    <source>
        <dbReference type="RuleBase" id="RU365057"/>
    </source>
</evidence>
<dbReference type="InterPro" id="IPR012977">
    <property type="entry name" value="SDA1_N"/>
</dbReference>
<gene>
    <name evidence="4" type="ORF">MKW98_020416</name>
</gene>
<dbReference type="EMBL" id="JAJJMB010017752">
    <property type="protein sequence ID" value="KAI3835300.1"/>
    <property type="molecule type" value="Genomic_DNA"/>
</dbReference>
<evidence type="ECO:0000313" key="4">
    <source>
        <dbReference type="EMBL" id="KAI3835300.1"/>
    </source>
</evidence>
<comment type="caution">
    <text evidence="4">The sequence shown here is derived from an EMBL/GenBank/DDBJ whole genome shotgun (WGS) entry which is preliminary data.</text>
</comment>
<dbReference type="GO" id="GO:0000055">
    <property type="term" value="P:ribosomal large subunit export from nucleus"/>
    <property type="evidence" value="ECO:0007669"/>
    <property type="project" value="UniProtKB-UniRule"/>
</dbReference>
<keyword evidence="5" id="KW-1185">Reference proteome</keyword>
<protein>
    <recommendedName>
        <fullName evidence="1">Protein SDA1</fullName>
    </recommendedName>
</protein>
<dbReference type="GO" id="GO:0042273">
    <property type="term" value="P:ribosomal large subunit biogenesis"/>
    <property type="evidence" value="ECO:0007669"/>
    <property type="project" value="UniProtKB-UniRule"/>
</dbReference>
<proteinExistence type="inferred from homology"/>
<name>A0AAD4RW28_9MAGN</name>
<dbReference type="InterPro" id="IPR027312">
    <property type="entry name" value="Sda1"/>
</dbReference>
<dbReference type="PANTHER" id="PTHR12730:SF0">
    <property type="entry name" value="PROTEIN SDA1 HOMOLOG"/>
    <property type="match status" value="1"/>
</dbReference>
<dbReference type="Pfam" id="PF08158">
    <property type="entry name" value="SDA1_HEAT"/>
    <property type="match status" value="1"/>
</dbReference>
<sequence length="559" mass="64390">MKIDPEGYETELLMLLLIIHYLTGLSDYPCRLANLLGSSAKSLPPSLRCHLTKALILLTLGLFMELQALGDSTHVIHSAPQKHMNETQNALLTILQEEDEEKAKRALIIVNAAWKFFLGFEKTKEAADYSDADSSEDEKNPQPRLFFRGRMSIRVCAIRSMKRQQRANSEKDTPNYYSPLNHLIDAQGFAEKLFSRLQTCNEWFEVRMMILKVIERTVGLHPLILLNFYPFLQKCVQPHQPDITDLLVSAVQACHDMVPPDAVEPLFRQVVNQFVHDKSRPEEITVGLDAVREICLHIPLLMRKCLLQDLVLYRNSHEKAISTAVCPSWMVKKDHDRPTTLKTQPKTFGEVNFASNLSVLSYYQNDDGEDDSCEDKEMMMVIQIQVDVGVDDDNGSDQFEEEESDGAEGHGNGNEDEEQENSNKCKRKLSDYAWELNAYKSHRALKRIAKSTREIESSDLTDAKHALHQHRLSRRGGEAKAPALRFPTEIRRKMTKEERLELVKAGREDRGKFKARTLQRELRLHDLYKRERERLNRIAGKQFRGKKAWNYSCIIYEFT</sequence>
<evidence type="ECO:0000256" key="2">
    <source>
        <dbReference type="SAM" id="MobiDB-lite"/>
    </source>
</evidence>
<evidence type="ECO:0000313" key="5">
    <source>
        <dbReference type="Proteomes" id="UP001202328"/>
    </source>
</evidence>
<keyword evidence="1" id="KW-0653">Protein transport</keyword>
<feature type="compositionally biased region" description="Acidic residues" evidence="2">
    <location>
        <begin position="392"/>
        <end position="406"/>
    </location>
</feature>
<dbReference type="Proteomes" id="UP001202328">
    <property type="component" value="Unassembled WGS sequence"/>
</dbReference>
<comment type="function">
    <text evidence="1">Required for 60S pre-ribosomal subunits export to the cytoplasm.</text>
</comment>
<dbReference type="PANTHER" id="PTHR12730">
    <property type="entry name" value="HSDA/SDA1-RELATED"/>
    <property type="match status" value="1"/>
</dbReference>
<organism evidence="4 5">
    <name type="scientific">Papaver atlanticum</name>
    <dbReference type="NCBI Taxonomy" id="357466"/>
    <lineage>
        <taxon>Eukaryota</taxon>
        <taxon>Viridiplantae</taxon>
        <taxon>Streptophyta</taxon>
        <taxon>Embryophyta</taxon>
        <taxon>Tracheophyta</taxon>
        <taxon>Spermatophyta</taxon>
        <taxon>Magnoliopsida</taxon>
        <taxon>Ranunculales</taxon>
        <taxon>Papaveraceae</taxon>
        <taxon>Papaveroideae</taxon>
        <taxon>Papaver</taxon>
    </lineage>
</organism>
<keyword evidence="1" id="KW-0813">Transport</keyword>
<dbReference type="InterPro" id="IPR016024">
    <property type="entry name" value="ARM-type_fold"/>
</dbReference>
<keyword evidence="1" id="KW-0690">Ribosome biogenesis</keyword>
<keyword evidence="1" id="KW-0539">Nucleus</keyword>
<evidence type="ECO:0000259" key="3">
    <source>
        <dbReference type="Pfam" id="PF08158"/>
    </source>
</evidence>
<accession>A0AAD4RW28</accession>